<dbReference type="SMART" id="SM00184">
    <property type="entry name" value="RING"/>
    <property type="match status" value="2"/>
</dbReference>
<dbReference type="Gene3D" id="3.30.40.10">
    <property type="entry name" value="Zinc/RING finger domain, C3HC4 (zinc finger)"/>
    <property type="match status" value="2"/>
</dbReference>
<feature type="region of interest" description="Disordered" evidence="5">
    <location>
        <begin position="609"/>
        <end position="631"/>
    </location>
</feature>
<evidence type="ECO:0000256" key="2">
    <source>
        <dbReference type="ARBA" id="ARBA00022771"/>
    </source>
</evidence>
<feature type="compositionally biased region" description="Gly residues" evidence="5">
    <location>
        <begin position="258"/>
        <end position="268"/>
    </location>
</feature>
<feature type="region of interest" description="Disordered" evidence="5">
    <location>
        <begin position="58"/>
        <end position="118"/>
    </location>
</feature>
<dbReference type="PROSITE" id="PS00518">
    <property type="entry name" value="ZF_RING_1"/>
    <property type="match status" value="1"/>
</dbReference>
<feature type="compositionally biased region" description="Acidic residues" evidence="5">
    <location>
        <begin position="98"/>
        <end position="109"/>
    </location>
</feature>
<feature type="compositionally biased region" description="Gly residues" evidence="5">
    <location>
        <begin position="59"/>
        <end position="70"/>
    </location>
</feature>
<evidence type="ECO:0000259" key="7">
    <source>
        <dbReference type="PROSITE" id="PS50089"/>
    </source>
</evidence>
<dbReference type="PROSITE" id="PS50016">
    <property type="entry name" value="ZF_PHD_2"/>
    <property type="match status" value="1"/>
</dbReference>
<dbReference type="InterPro" id="IPR019787">
    <property type="entry name" value="Znf_PHD-finger"/>
</dbReference>
<feature type="compositionally biased region" description="Acidic residues" evidence="5">
    <location>
        <begin position="319"/>
        <end position="329"/>
    </location>
</feature>
<dbReference type="SMART" id="SM00249">
    <property type="entry name" value="PHD"/>
    <property type="match status" value="1"/>
</dbReference>
<dbReference type="CDD" id="cd15545">
    <property type="entry name" value="PHD_BAZ2A_like"/>
    <property type="match status" value="1"/>
</dbReference>
<dbReference type="InterPro" id="IPR017907">
    <property type="entry name" value="Znf_RING_CS"/>
</dbReference>
<evidence type="ECO:0000256" key="5">
    <source>
        <dbReference type="SAM" id="MobiDB-lite"/>
    </source>
</evidence>
<evidence type="ECO:0000256" key="1">
    <source>
        <dbReference type="ARBA" id="ARBA00022723"/>
    </source>
</evidence>
<feature type="domain" description="RING-type" evidence="7">
    <location>
        <begin position="5"/>
        <end position="44"/>
    </location>
</feature>
<dbReference type="PROSITE" id="PS50089">
    <property type="entry name" value="ZF_RING_2"/>
    <property type="match status" value="1"/>
</dbReference>
<feature type="compositionally biased region" description="Basic residues" evidence="5">
    <location>
        <begin position="347"/>
        <end position="387"/>
    </location>
</feature>
<keyword evidence="9" id="KW-1185">Reference proteome</keyword>
<dbReference type="SUPFAM" id="SSF57903">
    <property type="entry name" value="FYVE/PHD zinc finger"/>
    <property type="match status" value="1"/>
</dbReference>
<sequence>MRIECCVCYEKTRDLGELDSCFHRFCFECISRWAETENRCPMCKERFIVIKRKRLPPGISGGGGSGGGTNASGSGLATGLKRSREEAVATDGARTDNVSDDDEDEDPDAGDGPRKRLKGTVVETRIVPDKKQVCSRGDDDEQLLLCDGCDRGFHTYCVEMDDIPQGEWYCPDCEQQRALLAATARGRRLGGARGGGRGRGVAAAAAATGSGRGWAARGRGRNGAATAAAAMAEESSSDSDSYGEVSGDAAAEAAAVAGHGGGRGGGSDVSGYDTIGSDAEDQEGPDVGWVGGSDDGEGGAEVDYDHDDTNEDGIGSGGQDDEDQEEDAGEQGGVYGPTAGSRGGGGARRRARSRSAGRGRSRGRGRGRRRQTSAARGRRRTGSRRGPTRAALRERLGTAAQSRARTAAQGPGSAAAAAAAAAAAGDLEEVPLAQRRTVARARLYADQLRVEMMRRNWEVRDWDNATCTCQRNETKDGPSVRYRCHRVVCLVCLLTLRAKGAPTDLSIKFHPFYHLYRKHQKSYFKMQFCRLLTPQTHISGSSPLSHSSSMTIRSQFLSIPYAVPPRRRNYGFRPVHPGSRIPQVAAGAGGSGSGRRCWRQHICRGGGKGAGAASSAGTARAGGSGCSSSGT</sequence>
<dbReference type="SUPFAM" id="SSF57850">
    <property type="entry name" value="RING/U-box"/>
    <property type="match status" value="1"/>
</dbReference>
<reference evidence="8" key="1">
    <citation type="journal article" date="2021" name="Proc. Natl. Acad. Sci. U.S.A.">
        <title>Three genomes in the algal genus Volvox reveal the fate of a haploid sex-determining region after a transition to homothallism.</title>
        <authorList>
            <person name="Yamamoto K."/>
            <person name="Hamaji T."/>
            <person name="Kawai-Toyooka H."/>
            <person name="Matsuzaki R."/>
            <person name="Takahashi F."/>
            <person name="Nishimura Y."/>
            <person name="Kawachi M."/>
            <person name="Noguchi H."/>
            <person name="Minakuchi Y."/>
            <person name="Umen J.G."/>
            <person name="Toyoda A."/>
            <person name="Nozaki H."/>
        </authorList>
    </citation>
    <scope>NUCLEOTIDE SEQUENCE</scope>
    <source>
        <strain evidence="8">NIES-3780</strain>
    </source>
</reference>
<evidence type="ECO:0000313" key="8">
    <source>
        <dbReference type="EMBL" id="GIL61353.1"/>
    </source>
</evidence>
<accession>A0A8J4BGU9</accession>
<evidence type="ECO:0008006" key="10">
    <source>
        <dbReference type="Google" id="ProtNLM"/>
    </source>
</evidence>
<feature type="region of interest" description="Disordered" evidence="5">
    <location>
        <begin position="226"/>
        <end position="391"/>
    </location>
</feature>
<dbReference type="GO" id="GO:0008270">
    <property type="term" value="F:zinc ion binding"/>
    <property type="evidence" value="ECO:0007669"/>
    <property type="project" value="UniProtKB-KW"/>
</dbReference>
<gene>
    <name evidence="8" type="ORF">Vafri_15786</name>
</gene>
<dbReference type="InterPro" id="IPR001841">
    <property type="entry name" value="Znf_RING"/>
</dbReference>
<proteinExistence type="predicted"/>
<dbReference type="InterPro" id="IPR058746">
    <property type="entry name" value="Znf_RING-type_Topors"/>
</dbReference>
<dbReference type="AlphaFoldDB" id="A0A8J4BGU9"/>
<dbReference type="InterPro" id="IPR001965">
    <property type="entry name" value="Znf_PHD"/>
</dbReference>
<name>A0A8J4BGU9_9CHLO</name>
<feature type="compositionally biased region" description="Gly residues" evidence="5">
    <location>
        <begin position="330"/>
        <end position="346"/>
    </location>
</feature>
<keyword evidence="1" id="KW-0479">Metal-binding</keyword>
<dbReference type="Proteomes" id="UP000747399">
    <property type="component" value="Unassembled WGS sequence"/>
</dbReference>
<feature type="compositionally biased region" description="Low complexity" evidence="5">
    <location>
        <begin position="226"/>
        <end position="257"/>
    </location>
</feature>
<protein>
    <recommendedName>
        <fullName evidence="10">PHD and RING finger domain-containing protein 1</fullName>
    </recommendedName>
</protein>
<dbReference type="PANTHER" id="PTHR47177:SF3">
    <property type="entry name" value="F18C1.6 PROTEIN"/>
    <property type="match status" value="1"/>
</dbReference>
<evidence type="ECO:0000259" key="6">
    <source>
        <dbReference type="PROSITE" id="PS50016"/>
    </source>
</evidence>
<keyword evidence="3" id="KW-0862">Zinc</keyword>
<feature type="compositionally biased region" description="Acidic residues" evidence="5">
    <location>
        <begin position="294"/>
        <end position="311"/>
    </location>
</feature>
<dbReference type="CDD" id="cd16574">
    <property type="entry name" value="RING-HC_Topors"/>
    <property type="match status" value="1"/>
</dbReference>
<evidence type="ECO:0000256" key="4">
    <source>
        <dbReference type="PROSITE-ProRule" id="PRU00175"/>
    </source>
</evidence>
<dbReference type="EMBL" id="BNCO01000044">
    <property type="protein sequence ID" value="GIL61353.1"/>
    <property type="molecule type" value="Genomic_DNA"/>
</dbReference>
<dbReference type="Pfam" id="PF00628">
    <property type="entry name" value="PHD"/>
    <property type="match status" value="1"/>
</dbReference>
<evidence type="ECO:0000313" key="9">
    <source>
        <dbReference type="Proteomes" id="UP000747399"/>
    </source>
</evidence>
<dbReference type="InterPro" id="IPR011011">
    <property type="entry name" value="Znf_FYVE_PHD"/>
</dbReference>
<evidence type="ECO:0000256" key="3">
    <source>
        <dbReference type="ARBA" id="ARBA00022833"/>
    </source>
</evidence>
<feature type="domain" description="PHD-type" evidence="6">
    <location>
        <begin position="128"/>
        <end position="176"/>
    </location>
</feature>
<keyword evidence="2 4" id="KW-0863">Zinc-finger</keyword>
<dbReference type="Pfam" id="PF13639">
    <property type="entry name" value="zf-RING_2"/>
    <property type="match status" value="1"/>
</dbReference>
<dbReference type="PANTHER" id="PTHR47177">
    <property type="entry name" value="F18C1.6 PROTEIN"/>
    <property type="match status" value="1"/>
</dbReference>
<organism evidence="8 9">
    <name type="scientific">Volvox africanus</name>
    <dbReference type="NCBI Taxonomy" id="51714"/>
    <lineage>
        <taxon>Eukaryota</taxon>
        <taxon>Viridiplantae</taxon>
        <taxon>Chlorophyta</taxon>
        <taxon>core chlorophytes</taxon>
        <taxon>Chlorophyceae</taxon>
        <taxon>CS clade</taxon>
        <taxon>Chlamydomonadales</taxon>
        <taxon>Volvocaceae</taxon>
        <taxon>Volvox</taxon>
    </lineage>
</organism>
<dbReference type="InterPro" id="IPR013083">
    <property type="entry name" value="Znf_RING/FYVE/PHD"/>
</dbReference>
<comment type="caution">
    <text evidence="8">The sequence shown here is derived from an EMBL/GenBank/DDBJ whole genome shotgun (WGS) entry which is preliminary data.</text>
</comment>